<dbReference type="InterPro" id="IPR003806">
    <property type="entry name" value="ATP-grasp_PylC-type"/>
</dbReference>
<dbReference type="PROSITE" id="PS50975">
    <property type="entry name" value="ATP_GRASP"/>
    <property type="match status" value="1"/>
</dbReference>
<organism evidence="2">
    <name type="scientific">hydrothermal vent metagenome</name>
    <dbReference type="NCBI Taxonomy" id="652676"/>
    <lineage>
        <taxon>unclassified sequences</taxon>
        <taxon>metagenomes</taxon>
        <taxon>ecological metagenomes</taxon>
    </lineage>
</organism>
<dbReference type="Gene3D" id="3.30.470.20">
    <property type="entry name" value="ATP-grasp fold, B domain"/>
    <property type="match status" value="1"/>
</dbReference>
<proteinExistence type="predicted"/>
<reference evidence="2" key="1">
    <citation type="submission" date="2018-06" db="EMBL/GenBank/DDBJ databases">
        <authorList>
            <person name="Zhirakovskaya E."/>
        </authorList>
    </citation>
    <scope>NUCLEOTIDE SEQUENCE</scope>
</reference>
<dbReference type="Pfam" id="PF02655">
    <property type="entry name" value="ATP-grasp_3"/>
    <property type="match status" value="1"/>
</dbReference>
<evidence type="ECO:0000313" key="2">
    <source>
        <dbReference type="EMBL" id="VAX22179.1"/>
    </source>
</evidence>
<dbReference type="EMBL" id="UOGA01000218">
    <property type="protein sequence ID" value="VAX22179.1"/>
    <property type="molecule type" value="Genomic_DNA"/>
</dbReference>
<dbReference type="SUPFAM" id="SSF56059">
    <property type="entry name" value="Glutathione synthetase ATP-binding domain-like"/>
    <property type="match status" value="1"/>
</dbReference>
<dbReference type="GO" id="GO:0046872">
    <property type="term" value="F:metal ion binding"/>
    <property type="evidence" value="ECO:0007669"/>
    <property type="project" value="InterPro"/>
</dbReference>
<accession>A0A3B1BW61</accession>
<sequence length="383" mass="41889">MEEFEGESPILLIGSNIRFLAENAVRHGHEVATVDYFGDRDTKKLCPNKSSKRDGDGSFDLNALISLAYSFENSGIVYGPGFENDIFALKKLGDVGQVYGCSVESVRKSRDPETLARAARSWNFKYPPIRYEKNESMENGKWLAKTFSGMGGVGVQFVDKDYEPDEEGVYYQAHVDGLASSAIVVSNGSEASVLGIMTQIIGDETFGGDGFRYVGNIFPHPFAKEATAQVTAIADSLTLELDLKGLWGFDFIYNGEVTLVEVNPRPTAGLEAISMGTWNDLLGMHLDSVKGKYSNLIIDPGPQGQYFAQARVFAKEDVVFTGWERWYENGARDVPYDGEIILAGEPVLTVHASDTSYGEALIKLRHEAALVYSSLAPAVAPSI</sequence>
<evidence type="ECO:0000259" key="1">
    <source>
        <dbReference type="PROSITE" id="PS50975"/>
    </source>
</evidence>
<feature type="domain" description="ATP-grasp" evidence="1">
    <location>
        <begin position="93"/>
        <end position="290"/>
    </location>
</feature>
<dbReference type="InterPro" id="IPR011761">
    <property type="entry name" value="ATP-grasp"/>
</dbReference>
<name>A0A3B1BW61_9ZZZZ</name>
<dbReference type="GO" id="GO:0005524">
    <property type="term" value="F:ATP binding"/>
    <property type="evidence" value="ECO:0007669"/>
    <property type="project" value="InterPro"/>
</dbReference>
<dbReference type="AlphaFoldDB" id="A0A3B1BW61"/>
<gene>
    <name evidence="2" type="ORF">MNBD_NITROSPINAE04-830</name>
</gene>
<protein>
    <recommendedName>
        <fullName evidence="1">ATP-grasp domain-containing protein</fullName>
    </recommendedName>
</protein>